<evidence type="ECO:0000256" key="2">
    <source>
        <dbReference type="ARBA" id="ARBA00022448"/>
    </source>
</evidence>
<feature type="transmembrane region" description="Helical" evidence="8">
    <location>
        <begin position="427"/>
        <end position="449"/>
    </location>
</feature>
<feature type="transmembrane region" description="Helical" evidence="8">
    <location>
        <begin position="392"/>
        <end position="412"/>
    </location>
</feature>
<dbReference type="InterPro" id="IPR017871">
    <property type="entry name" value="ABC_transporter-like_CS"/>
</dbReference>
<evidence type="ECO:0000259" key="9">
    <source>
        <dbReference type="PROSITE" id="PS50893"/>
    </source>
</evidence>
<keyword evidence="7 8" id="KW-0472">Membrane</keyword>
<dbReference type="PANTHER" id="PTHR48041">
    <property type="entry name" value="ABC TRANSPORTER G FAMILY MEMBER 28"/>
    <property type="match status" value="1"/>
</dbReference>
<dbReference type="GO" id="GO:0140359">
    <property type="term" value="F:ABC-type transporter activity"/>
    <property type="evidence" value="ECO:0007669"/>
    <property type="project" value="InterPro"/>
</dbReference>
<dbReference type="InterPro" id="IPR003593">
    <property type="entry name" value="AAA+_ATPase"/>
</dbReference>
<dbReference type="GO" id="GO:0016887">
    <property type="term" value="F:ATP hydrolysis activity"/>
    <property type="evidence" value="ECO:0007669"/>
    <property type="project" value="InterPro"/>
</dbReference>
<dbReference type="Gene3D" id="3.40.50.300">
    <property type="entry name" value="P-loop containing nucleotide triphosphate hydrolases"/>
    <property type="match status" value="1"/>
</dbReference>
<dbReference type="VEuPathDB" id="PlasmoDB:PGAL8A_00297900"/>
<keyword evidence="2" id="KW-0813">Transport</keyword>
<feature type="transmembrane region" description="Helical" evidence="8">
    <location>
        <begin position="625"/>
        <end position="645"/>
    </location>
</feature>
<dbReference type="OMA" id="NMQIVEF"/>
<keyword evidence="4" id="KW-0547">Nucleotide-binding</keyword>
<evidence type="ECO:0000256" key="1">
    <source>
        <dbReference type="ARBA" id="ARBA00004141"/>
    </source>
</evidence>
<evidence type="ECO:0000313" key="11">
    <source>
        <dbReference type="Proteomes" id="UP000220797"/>
    </source>
</evidence>
<evidence type="ECO:0000256" key="7">
    <source>
        <dbReference type="ARBA" id="ARBA00023136"/>
    </source>
</evidence>
<evidence type="ECO:0000256" key="8">
    <source>
        <dbReference type="SAM" id="Phobius"/>
    </source>
</evidence>
<evidence type="ECO:0000256" key="4">
    <source>
        <dbReference type="ARBA" id="ARBA00022741"/>
    </source>
</evidence>
<dbReference type="InterPro" id="IPR003439">
    <property type="entry name" value="ABC_transporter-like_ATP-bd"/>
</dbReference>
<dbReference type="GeneID" id="39731512"/>
<dbReference type="PANTHER" id="PTHR48041:SF139">
    <property type="entry name" value="PROTEIN SCARLET"/>
    <property type="match status" value="1"/>
</dbReference>
<reference evidence="10" key="1">
    <citation type="submission" date="2015-04" db="EMBL/GenBank/DDBJ databases">
        <authorList>
            <consortium name="Pathogen Informatics"/>
        </authorList>
    </citation>
    <scope>NUCLEOTIDE SEQUENCE [LARGE SCALE GENOMIC DNA]</scope>
    <source>
        <strain evidence="10">8A</strain>
    </source>
</reference>
<keyword evidence="11" id="KW-1185">Reference proteome</keyword>
<feature type="domain" description="ABC transporter" evidence="9">
    <location>
        <begin position="21"/>
        <end position="260"/>
    </location>
</feature>
<evidence type="ECO:0000256" key="6">
    <source>
        <dbReference type="ARBA" id="ARBA00022989"/>
    </source>
</evidence>
<accession>A0A1J1GTI8</accession>
<dbReference type="Pfam" id="PF01061">
    <property type="entry name" value="ABC2_membrane"/>
    <property type="match status" value="1"/>
</dbReference>
<feature type="transmembrane region" description="Helical" evidence="8">
    <location>
        <begin position="503"/>
        <end position="526"/>
    </location>
</feature>
<feature type="transmembrane region" description="Helical" evidence="8">
    <location>
        <begin position="538"/>
        <end position="556"/>
    </location>
</feature>
<dbReference type="PROSITE" id="PS50893">
    <property type="entry name" value="ABC_TRANSPORTER_2"/>
    <property type="match status" value="1"/>
</dbReference>
<feature type="transmembrane region" description="Helical" evidence="8">
    <location>
        <begin position="470"/>
        <end position="497"/>
    </location>
</feature>
<dbReference type="RefSeq" id="XP_028528575.1">
    <property type="nucleotide sequence ID" value="XM_028671975.1"/>
</dbReference>
<dbReference type="SMART" id="SM00382">
    <property type="entry name" value="AAA"/>
    <property type="match status" value="1"/>
</dbReference>
<dbReference type="Proteomes" id="UP000220797">
    <property type="component" value="Unassembled WGS sequence"/>
</dbReference>
<dbReference type="EMBL" id="CVMV01000045">
    <property type="protein sequence ID" value="CRG95767.1"/>
    <property type="molecule type" value="Genomic_DNA"/>
</dbReference>
<evidence type="ECO:0000313" key="10">
    <source>
        <dbReference type="EMBL" id="CRG95767.1"/>
    </source>
</evidence>
<keyword evidence="6 8" id="KW-1133">Transmembrane helix</keyword>
<evidence type="ECO:0000256" key="5">
    <source>
        <dbReference type="ARBA" id="ARBA00022840"/>
    </source>
</evidence>
<keyword evidence="3 8" id="KW-0812">Transmembrane</keyword>
<gene>
    <name evidence="10" type="primary">ABCG2</name>
    <name evidence="10" type="ORF">PGAL8A_00297900</name>
</gene>
<dbReference type="InterPro" id="IPR050352">
    <property type="entry name" value="ABCG_transporters"/>
</dbReference>
<dbReference type="AlphaFoldDB" id="A0A1J1GTI8"/>
<dbReference type="Pfam" id="PF00005">
    <property type="entry name" value="ABC_tran"/>
    <property type="match status" value="1"/>
</dbReference>
<comment type="caution">
    <text evidence="10">The sequence shown here is derived from an EMBL/GenBank/DDBJ whole genome shotgun (WGS) entry which is preliminary data.</text>
</comment>
<comment type="subcellular location">
    <subcellularLocation>
        <location evidence="1">Membrane</location>
        <topology evidence="1">Multi-pass membrane protein</topology>
    </subcellularLocation>
</comment>
<dbReference type="CDD" id="cd03213">
    <property type="entry name" value="ABCG_EPDR"/>
    <property type="match status" value="1"/>
</dbReference>
<dbReference type="FunFam" id="3.40.50.300:FF:001510">
    <property type="entry name" value="ABC transporter G family member 2"/>
    <property type="match status" value="1"/>
</dbReference>
<dbReference type="InterPro" id="IPR027417">
    <property type="entry name" value="P-loop_NTPase"/>
</dbReference>
<name>A0A1J1GTI8_PLAGA</name>
<sequence length="654" mass="74913">MELKKWKSKKSTHKSYDKIKYEFSDVKYSVDHGKLEILHGVKGLLLPQTITVIMGPSGSGKTTLLNILSMKVTDGVQGNFLINDATRTKNIKNHMGYVLQDDYFLSRLTVYETIEFTAKLKLDIRDKNKLDELVHSVLDIMSLTHVKDTIVGDAFIRGISGGQRKRLSIANEILSNPPLLLMDEPTSGLDSSSALSLVECIQRIAKISNTTILSSLHQPSSQVFAKFDRLIAITNGYIIYHGKTTQLNKYLKKIGFICPYGWNVADYLMDVLTNDNFEAILIDNYNKYLHFDSEVGYYMNIDAIDNTIIHDDYDTLYENEGTMGKFAQNQKAMGINKSQVLSVQEIQAREQDSIKLKAVEKLISLQEKKTPYIRQNFFLLIRGLKKIITDEITIIKMIDLVVILTLFGFLWLKTFKEDTEEGIIDTIGAIFFILSYWTFYPAYLSLYSFPSEREVIARERNMKTYQVSNYFFSKLLSEFIYFFIIIAFWILITHLILYGTLKFGVYVSYAFVTLLNALISSSLGYFISTLFDNFSKAVSFLSVVLLTMTLTNGFYVEISKLEVPFRYLQWLSYQTYSASVLAKIKFDDTLIKCSPDNKSPACRDFGVFPGDVIIEKRFATLQIPISVFILICFYAVIKLSTYISLRWSQSLKMK</sequence>
<dbReference type="GO" id="GO:0005524">
    <property type="term" value="F:ATP binding"/>
    <property type="evidence" value="ECO:0007669"/>
    <property type="project" value="UniProtKB-KW"/>
</dbReference>
<dbReference type="InterPro" id="IPR013525">
    <property type="entry name" value="ABC2_TM"/>
</dbReference>
<proteinExistence type="predicted"/>
<organism evidence="10 11">
    <name type="scientific">Plasmodium gallinaceum</name>
    <dbReference type="NCBI Taxonomy" id="5849"/>
    <lineage>
        <taxon>Eukaryota</taxon>
        <taxon>Sar</taxon>
        <taxon>Alveolata</taxon>
        <taxon>Apicomplexa</taxon>
        <taxon>Aconoidasida</taxon>
        <taxon>Haemosporida</taxon>
        <taxon>Plasmodiidae</taxon>
        <taxon>Plasmodium</taxon>
        <taxon>Plasmodium (Haemamoeba)</taxon>
    </lineage>
</organism>
<dbReference type="PROSITE" id="PS00211">
    <property type="entry name" value="ABC_TRANSPORTER_1"/>
    <property type="match status" value="1"/>
</dbReference>
<dbReference type="SUPFAM" id="SSF52540">
    <property type="entry name" value="P-loop containing nucleoside triphosphate hydrolases"/>
    <property type="match status" value="1"/>
</dbReference>
<evidence type="ECO:0000256" key="3">
    <source>
        <dbReference type="ARBA" id="ARBA00022692"/>
    </source>
</evidence>
<dbReference type="GO" id="GO:0016020">
    <property type="term" value="C:membrane"/>
    <property type="evidence" value="ECO:0007669"/>
    <property type="project" value="UniProtKB-SubCell"/>
</dbReference>
<protein>
    <submittedName>
        <fullName evidence="10">ABC transporter G family member 2, putative</fullName>
    </submittedName>
</protein>
<keyword evidence="5" id="KW-0067">ATP-binding</keyword>
<dbReference type="OrthoDB" id="184675at2759"/>